<feature type="domain" description="ABC transporter" evidence="9">
    <location>
        <begin position="261"/>
        <end position="505"/>
    </location>
</feature>
<dbReference type="Gene3D" id="3.40.50.300">
    <property type="entry name" value="P-loop containing nucleotide triphosphate hydrolases"/>
    <property type="match status" value="2"/>
</dbReference>
<dbReference type="PANTHER" id="PTHR43790:SF4">
    <property type="entry name" value="GUANOSINE IMPORT ATP-BINDING PROTEIN NUPO"/>
    <property type="match status" value="1"/>
</dbReference>
<dbReference type="SUPFAM" id="SSF52540">
    <property type="entry name" value="P-loop containing nucleoside triphosphate hydrolases"/>
    <property type="match status" value="2"/>
</dbReference>
<dbReference type="CDD" id="cd03216">
    <property type="entry name" value="ABC_Carb_Monos_I"/>
    <property type="match status" value="1"/>
</dbReference>
<evidence type="ECO:0000256" key="8">
    <source>
        <dbReference type="ARBA" id="ARBA00023136"/>
    </source>
</evidence>
<dbReference type="InterPro" id="IPR027417">
    <property type="entry name" value="P-loop_NTPase"/>
</dbReference>
<evidence type="ECO:0000256" key="3">
    <source>
        <dbReference type="ARBA" id="ARBA00022475"/>
    </source>
</evidence>
<dbReference type="GO" id="GO:0005524">
    <property type="term" value="F:ATP binding"/>
    <property type="evidence" value="ECO:0007669"/>
    <property type="project" value="UniProtKB-KW"/>
</dbReference>
<dbReference type="PROSITE" id="PS50893">
    <property type="entry name" value="ABC_TRANSPORTER_2"/>
    <property type="match status" value="2"/>
</dbReference>
<evidence type="ECO:0000313" key="11">
    <source>
        <dbReference type="Proteomes" id="UP000291151"/>
    </source>
</evidence>
<dbReference type="Pfam" id="PF00005">
    <property type="entry name" value="ABC_tran"/>
    <property type="match status" value="2"/>
</dbReference>
<feature type="domain" description="ABC transporter" evidence="9">
    <location>
        <begin position="8"/>
        <end position="244"/>
    </location>
</feature>
<dbReference type="RefSeq" id="WP_208649753.1">
    <property type="nucleotide sequence ID" value="NZ_CP036528.1"/>
</dbReference>
<reference evidence="10 11" key="1">
    <citation type="submission" date="2019-02" db="EMBL/GenBank/DDBJ databases">
        <title>Ureibacillus thermophilus.</title>
        <authorList>
            <person name="Sunny J.S."/>
            <person name="Natarajan A."/>
            <person name="Saleena L.M."/>
        </authorList>
    </citation>
    <scope>NUCLEOTIDE SEQUENCE [LARGE SCALE GENOMIC DNA]</scope>
    <source>
        <strain evidence="10 11">LM102</strain>
    </source>
</reference>
<dbReference type="InterPro" id="IPR003439">
    <property type="entry name" value="ABC_transporter-like_ATP-bd"/>
</dbReference>
<gene>
    <name evidence="10" type="ORF">DKZ56_09395</name>
</gene>
<dbReference type="GO" id="GO:0005886">
    <property type="term" value="C:plasma membrane"/>
    <property type="evidence" value="ECO:0007669"/>
    <property type="project" value="UniProtKB-SubCell"/>
</dbReference>
<dbReference type="GO" id="GO:0016887">
    <property type="term" value="F:ATP hydrolysis activity"/>
    <property type="evidence" value="ECO:0007669"/>
    <property type="project" value="InterPro"/>
</dbReference>
<dbReference type="AlphaFoldDB" id="A0A4P6UV11"/>
<proteinExistence type="predicted"/>
<protein>
    <submittedName>
        <fullName evidence="10">ABC transporter ATP-binding protein</fullName>
    </submittedName>
</protein>
<evidence type="ECO:0000256" key="7">
    <source>
        <dbReference type="ARBA" id="ARBA00022967"/>
    </source>
</evidence>
<evidence type="ECO:0000256" key="4">
    <source>
        <dbReference type="ARBA" id="ARBA00022737"/>
    </source>
</evidence>
<dbReference type="PANTHER" id="PTHR43790">
    <property type="entry name" value="CARBOHYDRATE TRANSPORT ATP-BINDING PROTEIN MG119-RELATED"/>
    <property type="match status" value="1"/>
</dbReference>
<accession>A0A4P6UV11</accession>
<dbReference type="InterPro" id="IPR050107">
    <property type="entry name" value="ABC_carbohydrate_import_ATPase"/>
</dbReference>
<dbReference type="InterPro" id="IPR003593">
    <property type="entry name" value="AAA+_ATPase"/>
</dbReference>
<keyword evidence="6 10" id="KW-0067">ATP-binding</keyword>
<keyword evidence="11" id="KW-1185">Reference proteome</keyword>
<sequence>MESPLYAIDMQDIVKKFGSVIALDHVNFQVKKGEIHALLGENGAGKSTIMSILSGIYRADSGTVAINGKMVDIRSPKEAIELGIGMVHQNFRLVDSLNAIENIILGETKHKWRGASWMKKKKQQIAEISERYGLIFPTDVPIWQLSVGEQQRVEIVKTLYKEADIIIFDEPTSVLTPGEAEQLFVTMRALKKAGKTMIITTHKLKEVMAVADRISVMRKGKMIAQFDRKETTMEQLANLMVENAAAHEIPIPFLPLGKPILEVKDLTVKTKQHYEALKGIEFTVHEHEIVGVAGVAGNGQKQLAEALTGLIPWTQGSVTLNGEKLASTTVKELIDKGVAHIPENRMKSGLAGSLGSVDNLLMKSYRTNQRTKYGLLKKKQNDAWAMELIKKFNVRTPDLISPVRQLSGGNQQKLLFAREMDLNPKLMIAVHPTQGLDVGATKAVHEMLLSLRQKGSGVLLISEDLDEILQLSDKILVLYNGRITGVLSRQEATKEWIGRLMAGLTYEAEAGGRNDSKIVV</sequence>
<evidence type="ECO:0000259" key="9">
    <source>
        <dbReference type="PROSITE" id="PS50893"/>
    </source>
</evidence>
<keyword evidence="2" id="KW-0813">Transport</keyword>
<evidence type="ECO:0000256" key="6">
    <source>
        <dbReference type="ARBA" id="ARBA00022840"/>
    </source>
</evidence>
<keyword evidence="3" id="KW-1003">Cell membrane</keyword>
<evidence type="ECO:0000313" key="10">
    <source>
        <dbReference type="EMBL" id="QBK26061.1"/>
    </source>
</evidence>
<comment type="subcellular location">
    <subcellularLocation>
        <location evidence="1">Cell membrane</location>
        <topology evidence="1">Peripheral membrane protein</topology>
    </subcellularLocation>
</comment>
<dbReference type="FunFam" id="3.40.50.300:FF:000127">
    <property type="entry name" value="Ribose import ATP-binding protein RbsA"/>
    <property type="match status" value="1"/>
</dbReference>
<dbReference type="KEGG" id="uth:DKZ56_09395"/>
<name>A0A4P6UV11_9BACL</name>
<keyword evidence="8" id="KW-0472">Membrane</keyword>
<dbReference type="Proteomes" id="UP000291151">
    <property type="component" value="Chromosome"/>
</dbReference>
<dbReference type="EMBL" id="CP036528">
    <property type="protein sequence ID" value="QBK26061.1"/>
    <property type="molecule type" value="Genomic_DNA"/>
</dbReference>
<organism evidence="10 11">
    <name type="scientific">Ureibacillus thermophilus</name>
    <dbReference type="NCBI Taxonomy" id="367743"/>
    <lineage>
        <taxon>Bacteria</taxon>
        <taxon>Bacillati</taxon>
        <taxon>Bacillota</taxon>
        <taxon>Bacilli</taxon>
        <taxon>Bacillales</taxon>
        <taxon>Caryophanaceae</taxon>
        <taxon>Ureibacillus</taxon>
    </lineage>
</organism>
<evidence type="ECO:0000256" key="5">
    <source>
        <dbReference type="ARBA" id="ARBA00022741"/>
    </source>
</evidence>
<keyword evidence="7" id="KW-1278">Translocase</keyword>
<dbReference type="SMART" id="SM00382">
    <property type="entry name" value="AAA"/>
    <property type="match status" value="2"/>
</dbReference>
<keyword evidence="5" id="KW-0547">Nucleotide-binding</keyword>
<dbReference type="CDD" id="cd03215">
    <property type="entry name" value="ABC_Carb_Monos_II"/>
    <property type="match status" value="1"/>
</dbReference>
<dbReference type="InterPro" id="IPR017871">
    <property type="entry name" value="ABC_transporter-like_CS"/>
</dbReference>
<keyword evidence="4" id="KW-0677">Repeat</keyword>
<evidence type="ECO:0000256" key="2">
    <source>
        <dbReference type="ARBA" id="ARBA00022448"/>
    </source>
</evidence>
<evidence type="ECO:0000256" key="1">
    <source>
        <dbReference type="ARBA" id="ARBA00004202"/>
    </source>
</evidence>
<dbReference type="PROSITE" id="PS00211">
    <property type="entry name" value="ABC_TRANSPORTER_1"/>
    <property type="match status" value="2"/>
</dbReference>